<dbReference type="OrthoDB" id="9802624at2"/>
<evidence type="ECO:0000256" key="3">
    <source>
        <dbReference type="ARBA" id="ARBA00023239"/>
    </source>
</evidence>
<accession>A0A3N1KX50</accession>
<dbReference type="Proteomes" id="UP000278222">
    <property type="component" value="Unassembled WGS sequence"/>
</dbReference>
<dbReference type="InterPro" id="IPR005000">
    <property type="entry name" value="Aldolase/citrate-lyase_domain"/>
</dbReference>
<keyword evidence="3" id="KW-0456">Lyase</keyword>
<protein>
    <submittedName>
        <fullName evidence="5">2-keto-3-deoxy-L-rhamnonate aldolase RhmA</fullName>
    </submittedName>
</protein>
<evidence type="ECO:0000256" key="2">
    <source>
        <dbReference type="ARBA" id="ARBA00022723"/>
    </source>
</evidence>
<feature type="domain" description="HpcH/HpaI aldolase/citrate lyase" evidence="4">
    <location>
        <begin position="30"/>
        <end position="245"/>
    </location>
</feature>
<dbReference type="Gene3D" id="3.20.20.60">
    <property type="entry name" value="Phosphoenolpyruvate-binding domains"/>
    <property type="match status" value="1"/>
</dbReference>
<gene>
    <name evidence="5" type="ORF">EDC65_4446</name>
</gene>
<dbReference type="InterPro" id="IPR015813">
    <property type="entry name" value="Pyrv/PenolPyrv_kinase-like_dom"/>
</dbReference>
<evidence type="ECO:0000313" key="5">
    <source>
        <dbReference type="EMBL" id="ROP83797.1"/>
    </source>
</evidence>
<organism evidence="5 6">
    <name type="scientific">Stella humosa</name>
    <dbReference type="NCBI Taxonomy" id="94"/>
    <lineage>
        <taxon>Bacteria</taxon>
        <taxon>Pseudomonadati</taxon>
        <taxon>Pseudomonadota</taxon>
        <taxon>Alphaproteobacteria</taxon>
        <taxon>Rhodospirillales</taxon>
        <taxon>Stellaceae</taxon>
        <taxon>Stella</taxon>
    </lineage>
</organism>
<dbReference type="GO" id="GO:0046872">
    <property type="term" value="F:metal ion binding"/>
    <property type="evidence" value="ECO:0007669"/>
    <property type="project" value="UniProtKB-KW"/>
</dbReference>
<evidence type="ECO:0000313" key="6">
    <source>
        <dbReference type="Proteomes" id="UP000278222"/>
    </source>
</evidence>
<comment type="similarity">
    <text evidence="1">Belongs to the HpcH/HpaI aldolase family.</text>
</comment>
<proteinExistence type="inferred from homology"/>
<dbReference type="AlphaFoldDB" id="A0A3N1KX50"/>
<dbReference type="InterPro" id="IPR050251">
    <property type="entry name" value="HpcH-HpaI_aldolase"/>
</dbReference>
<evidence type="ECO:0000259" key="4">
    <source>
        <dbReference type="Pfam" id="PF03328"/>
    </source>
</evidence>
<dbReference type="GO" id="GO:0005737">
    <property type="term" value="C:cytoplasm"/>
    <property type="evidence" value="ECO:0007669"/>
    <property type="project" value="TreeGrafter"/>
</dbReference>
<dbReference type="PANTHER" id="PTHR30502:SF0">
    <property type="entry name" value="PHOSPHOENOLPYRUVATE CARBOXYLASE FAMILY PROTEIN"/>
    <property type="match status" value="1"/>
</dbReference>
<name>A0A3N1KX50_9PROT</name>
<comment type="caution">
    <text evidence="5">The sequence shown here is derived from an EMBL/GenBank/DDBJ whole genome shotgun (WGS) entry which is preliminary data.</text>
</comment>
<dbReference type="EMBL" id="RJKX01000016">
    <property type="protein sequence ID" value="ROP83797.1"/>
    <property type="molecule type" value="Genomic_DNA"/>
</dbReference>
<evidence type="ECO:0000256" key="1">
    <source>
        <dbReference type="ARBA" id="ARBA00005568"/>
    </source>
</evidence>
<dbReference type="GO" id="GO:0016832">
    <property type="term" value="F:aldehyde-lyase activity"/>
    <property type="evidence" value="ECO:0007669"/>
    <property type="project" value="TreeGrafter"/>
</dbReference>
<dbReference type="Pfam" id="PF03328">
    <property type="entry name" value="HpcH_HpaI"/>
    <property type="match status" value="1"/>
</dbReference>
<dbReference type="InterPro" id="IPR040442">
    <property type="entry name" value="Pyrv_kinase-like_dom_sf"/>
</dbReference>
<dbReference type="PANTHER" id="PTHR30502">
    <property type="entry name" value="2-KETO-3-DEOXY-L-RHAMNONATE ALDOLASE"/>
    <property type="match status" value="1"/>
</dbReference>
<dbReference type="RefSeq" id="WP_123693639.1">
    <property type="nucleotide sequence ID" value="NZ_AP019700.1"/>
</dbReference>
<keyword evidence="6" id="KW-1185">Reference proteome</keyword>
<dbReference type="SUPFAM" id="SSF51621">
    <property type="entry name" value="Phosphoenolpyruvate/pyruvate domain"/>
    <property type="match status" value="1"/>
</dbReference>
<keyword evidence="2" id="KW-0479">Metal-binding</keyword>
<sequence>MVEIANSARKRLEAGKVAAGIGLRQARTVDIAPAMKTAGFDWLFIDLEHNAMSLDMAVQISVAANGVGIAPIVRVPNGQYDMATRVLDGGAMGIVIPHVDTGEEAATVADRLRYPPQGHRSVAGGMPQLNFAPVSNAEAAAAFNKAMLVVVMLETPTAIANADAIAAVPGIDVLMIGTSDLTMEMGLSGQLTHPDVVAAYETVIAACKKHGKWAGMGGVYVEEPMKKYVDMGVRMILSGNDLSLLMAAATQRAKFVASFS</sequence>
<reference evidence="5 6" key="1">
    <citation type="submission" date="2018-11" db="EMBL/GenBank/DDBJ databases">
        <title>Genomic Encyclopedia of Type Strains, Phase IV (KMG-IV): sequencing the most valuable type-strain genomes for metagenomic binning, comparative biology and taxonomic classification.</title>
        <authorList>
            <person name="Goeker M."/>
        </authorList>
    </citation>
    <scope>NUCLEOTIDE SEQUENCE [LARGE SCALE GENOMIC DNA]</scope>
    <source>
        <strain evidence="5 6">DSM 5900</strain>
    </source>
</reference>